<evidence type="ECO:0000313" key="2">
    <source>
        <dbReference type="Proteomes" id="UP000003676"/>
    </source>
</evidence>
<proteinExistence type="predicted"/>
<dbReference type="EMBL" id="ABXU01000029">
    <property type="protein sequence ID" value="EEB33876.1"/>
    <property type="molecule type" value="Genomic_DNA"/>
</dbReference>
<dbReference type="HOGENOM" id="CLU_3250545_0_0_7"/>
<gene>
    <name evidence="1" type="ORF">DESPIG_01166</name>
</gene>
<reference evidence="1 2" key="2">
    <citation type="submission" date="2008-10" db="EMBL/GenBank/DDBJ databases">
        <authorList>
            <person name="Fulton L."/>
            <person name="Clifton S."/>
            <person name="Fulton B."/>
            <person name="Xu J."/>
            <person name="Minx P."/>
            <person name="Pepin K.H."/>
            <person name="Johnson M."/>
            <person name="Bhonagiri V."/>
            <person name="Nash W.E."/>
            <person name="Mardis E.R."/>
            <person name="Wilson R.K."/>
        </authorList>
    </citation>
    <scope>NUCLEOTIDE SEQUENCE [LARGE SCALE GENOMIC DNA]</scope>
    <source>
        <strain evidence="1 2">ATCC 29098</strain>
    </source>
</reference>
<comment type="caution">
    <text evidence="1">The sequence shown here is derived from an EMBL/GenBank/DDBJ whole genome shotgun (WGS) entry which is preliminary data.</text>
</comment>
<organism evidence="1 2">
    <name type="scientific">Desulfovibrio piger ATCC 29098</name>
    <dbReference type="NCBI Taxonomy" id="411464"/>
    <lineage>
        <taxon>Bacteria</taxon>
        <taxon>Pseudomonadati</taxon>
        <taxon>Thermodesulfobacteriota</taxon>
        <taxon>Desulfovibrionia</taxon>
        <taxon>Desulfovibrionales</taxon>
        <taxon>Desulfovibrionaceae</taxon>
        <taxon>Desulfovibrio</taxon>
    </lineage>
</organism>
<sequence>MPDPKKHIAELVRRSPQKGIKADLISATGRQHALPVKNGKIY</sequence>
<evidence type="ECO:0000313" key="1">
    <source>
        <dbReference type="EMBL" id="EEB33876.1"/>
    </source>
</evidence>
<reference evidence="1 2" key="1">
    <citation type="submission" date="2008-10" db="EMBL/GenBank/DDBJ databases">
        <title>Draft genome sequence of Desulvovibrio piger (ATCC 29098).</title>
        <authorList>
            <person name="Sudarsanam P."/>
            <person name="Ley R."/>
            <person name="Guruge J."/>
            <person name="Turnbaugh P.J."/>
            <person name="Mahowald M."/>
            <person name="Liep D."/>
            <person name="Gordon J."/>
        </authorList>
    </citation>
    <scope>NUCLEOTIDE SEQUENCE [LARGE SCALE GENOMIC DNA]</scope>
    <source>
        <strain evidence="1 2">ATCC 29098</strain>
    </source>
</reference>
<protein>
    <submittedName>
        <fullName evidence="1">Uncharacterized protein</fullName>
    </submittedName>
</protein>
<name>B6WSW4_9BACT</name>
<dbReference type="AlphaFoldDB" id="B6WSW4"/>
<accession>B6WSW4</accession>
<dbReference type="Proteomes" id="UP000003676">
    <property type="component" value="Unassembled WGS sequence"/>
</dbReference>